<feature type="domain" description="HTH marR-type" evidence="2">
    <location>
        <begin position="36"/>
        <end position="168"/>
    </location>
</feature>
<dbReference type="PANTHER" id="PTHR33164">
    <property type="entry name" value="TRANSCRIPTIONAL REGULATOR, MARR FAMILY"/>
    <property type="match status" value="1"/>
</dbReference>
<sequence length="176" mass="20091">MRAKRNASKAHAHPASSQEQEPLNTGIARVLPERLLTDQAYLLGRLGREARRQFTQVLSAWELHPSHYGILLLLEAIGQASQQHLARTLTIDRANMVTLLDTLEERGFIERQADPRDRRRHVVKLTASGQEELQQIRQARAKTDEAFFAGLDNEEQGTLHRLLVKLFNSLTEDHEM</sequence>
<dbReference type="PROSITE" id="PS50995">
    <property type="entry name" value="HTH_MARR_2"/>
    <property type="match status" value="1"/>
</dbReference>
<reference evidence="3" key="1">
    <citation type="submission" date="2020-10" db="EMBL/GenBank/DDBJ databases">
        <title>Taxonomic study of unclassified bacteria belonging to the class Ktedonobacteria.</title>
        <authorList>
            <person name="Yabe S."/>
            <person name="Wang C.M."/>
            <person name="Zheng Y."/>
            <person name="Sakai Y."/>
            <person name="Cavaletti L."/>
            <person name="Monciardini P."/>
            <person name="Donadio S."/>
        </authorList>
    </citation>
    <scope>NUCLEOTIDE SEQUENCE</scope>
    <source>
        <strain evidence="3">ID150040</strain>
    </source>
</reference>
<dbReference type="Proteomes" id="UP000597444">
    <property type="component" value="Unassembled WGS sequence"/>
</dbReference>
<dbReference type="InterPro" id="IPR000835">
    <property type="entry name" value="HTH_MarR-typ"/>
</dbReference>
<dbReference type="AlphaFoldDB" id="A0A8J3N866"/>
<dbReference type="InterPro" id="IPR036390">
    <property type="entry name" value="WH_DNA-bd_sf"/>
</dbReference>
<comment type="caution">
    <text evidence="3">The sequence shown here is derived from an EMBL/GenBank/DDBJ whole genome shotgun (WGS) entry which is preliminary data.</text>
</comment>
<dbReference type="InterPro" id="IPR036388">
    <property type="entry name" value="WH-like_DNA-bd_sf"/>
</dbReference>
<evidence type="ECO:0000256" key="1">
    <source>
        <dbReference type="SAM" id="MobiDB-lite"/>
    </source>
</evidence>
<feature type="region of interest" description="Disordered" evidence="1">
    <location>
        <begin position="1"/>
        <end position="24"/>
    </location>
</feature>
<gene>
    <name evidence="3" type="ORF">KSF_094160</name>
</gene>
<dbReference type="Pfam" id="PF01047">
    <property type="entry name" value="MarR"/>
    <property type="match status" value="1"/>
</dbReference>
<organism evidence="3 4">
    <name type="scientific">Reticulibacter mediterranei</name>
    <dbReference type="NCBI Taxonomy" id="2778369"/>
    <lineage>
        <taxon>Bacteria</taxon>
        <taxon>Bacillati</taxon>
        <taxon>Chloroflexota</taxon>
        <taxon>Ktedonobacteria</taxon>
        <taxon>Ktedonobacterales</taxon>
        <taxon>Reticulibacteraceae</taxon>
        <taxon>Reticulibacter</taxon>
    </lineage>
</organism>
<feature type="compositionally biased region" description="Basic residues" evidence="1">
    <location>
        <begin position="1"/>
        <end position="12"/>
    </location>
</feature>
<dbReference type="SMART" id="SM00347">
    <property type="entry name" value="HTH_MARR"/>
    <property type="match status" value="1"/>
</dbReference>
<evidence type="ECO:0000259" key="2">
    <source>
        <dbReference type="PROSITE" id="PS50995"/>
    </source>
</evidence>
<dbReference type="GO" id="GO:0003700">
    <property type="term" value="F:DNA-binding transcription factor activity"/>
    <property type="evidence" value="ECO:0007669"/>
    <property type="project" value="InterPro"/>
</dbReference>
<dbReference type="PRINTS" id="PR00598">
    <property type="entry name" value="HTHMARR"/>
</dbReference>
<dbReference type="SUPFAM" id="SSF46785">
    <property type="entry name" value="Winged helix' DNA-binding domain"/>
    <property type="match status" value="1"/>
</dbReference>
<evidence type="ECO:0000313" key="3">
    <source>
        <dbReference type="EMBL" id="GHO99368.1"/>
    </source>
</evidence>
<evidence type="ECO:0000313" key="4">
    <source>
        <dbReference type="Proteomes" id="UP000597444"/>
    </source>
</evidence>
<dbReference type="InterPro" id="IPR039422">
    <property type="entry name" value="MarR/SlyA-like"/>
</dbReference>
<keyword evidence="4" id="KW-1185">Reference proteome</keyword>
<dbReference type="PANTHER" id="PTHR33164:SF95">
    <property type="entry name" value="TRANSCRIPTIONAL REGULATOR"/>
    <property type="match status" value="1"/>
</dbReference>
<dbReference type="EMBL" id="BNJK01000002">
    <property type="protein sequence ID" value="GHO99368.1"/>
    <property type="molecule type" value="Genomic_DNA"/>
</dbReference>
<proteinExistence type="predicted"/>
<dbReference type="GO" id="GO:0006950">
    <property type="term" value="P:response to stress"/>
    <property type="evidence" value="ECO:0007669"/>
    <property type="project" value="TreeGrafter"/>
</dbReference>
<name>A0A8J3N866_9CHLR</name>
<protein>
    <recommendedName>
        <fullName evidence="2">HTH marR-type domain-containing protein</fullName>
    </recommendedName>
</protein>
<dbReference type="Gene3D" id="1.10.10.10">
    <property type="entry name" value="Winged helix-like DNA-binding domain superfamily/Winged helix DNA-binding domain"/>
    <property type="match status" value="1"/>
</dbReference>
<accession>A0A8J3N866</accession>